<reference evidence="1" key="1">
    <citation type="journal article" date="2014" name="Int. J. Syst. Evol. Microbiol.">
        <title>Complete genome sequence of Corynebacterium casei LMG S-19264T (=DSM 44701T), isolated from a smear-ripened cheese.</title>
        <authorList>
            <consortium name="US DOE Joint Genome Institute (JGI-PGF)"/>
            <person name="Walter F."/>
            <person name="Albersmeier A."/>
            <person name="Kalinowski J."/>
            <person name="Ruckert C."/>
        </authorList>
    </citation>
    <scope>NUCLEOTIDE SEQUENCE</scope>
    <source>
        <strain evidence="1">KCTC 32182</strain>
    </source>
</reference>
<dbReference type="Gene3D" id="1.10.720.30">
    <property type="entry name" value="SAP domain"/>
    <property type="match status" value="1"/>
</dbReference>
<dbReference type="AlphaFoldDB" id="A0A918NWJ2"/>
<keyword evidence="2" id="KW-1185">Reference proteome</keyword>
<dbReference type="GO" id="GO:0003677">
    <property type="term" value="F:DNA binding"/>
    <property type="evidence" value="ECO:0007669"/>
    <property type="project" value="InterPro"/>
</dbReference>
<accession>A0A918NWJ2</accession>
<protein>
    <recommendedName>
        <fullName evidence="3">DUF2132 domain-containing protein</fullName>
    </recommendedName>
</protein>
<evidence type="ECO:0000313" key="1">
    <source>
        <dbReference type="EMBL" id="GGY02389.1"/>
    </source>
</evidence>
<evidence type="ECO:0000313" key="2">
    <source>
        <dbReference type="Proteomes" id="UP000645257"/>
    </source>
</evidence>
<dbReference type="RefSeq" id="WP_189529963.1">
    <property type="nucleotide sequence ID" value="NZ_BMYX01000001.1"/>
</dbReference>
<reference evidence="1" key="2">
    <citation type="submission" date="2020-09" db="EMBL/GenBank/DDBJ databases">
        <authorList>
            <person name="Sun Q."/>
            <person name="Kim S."/>
        </authorList>
    </citation>
    <scope>NUCLEOTIDE SEQUENCE</scope>
    <source>
        <strain evidence="1">KCTC 32182</strain>
    </source>
</reference>
<comment type="caution">
    <text evidence="1">The sequence shown here is derived from an EMBL/GenBank/DDBJ whole genome shotgun (WGS) entry which is preliminary data.</text>
</comment>
<gene>
    <name evidence="1" type="ORF">GCM10011289_00610</name>
</gene>
<dbReference type="Proteomes" id="UP000645257">
    <property type="component" value="Unassembled WGS sequence"/>
</dbReference>
<sequence length="88" mass="10079">MTSSQANNPTHGITLARMLDELLAVYGWEGLAARLDVRCFRVDPSVKSSLAFLRRTPWARERFEALYVAWKSRPADSRPRLFPKRSAD</sequence>
<proteinExistence type="predicted"/>
<dbReference type="Pfam" id="PF09905">
    <property type="entry name" value="VF530"/>
    <property type="match status" value="1"/>
</dbReference>
<organism evidence="1 2">
    <name type="scientific">Paludibacterium paludis</name>
    <dbReference type="NCBI Taxonomy" id="1225769"/>
    <lineage>
        <taxon>Bacteria</taxon>
        <taxon>Pseudomonadati</taxon>
        <taxon>Pseudomonadota</taxon>
        <taxon>Betaproteobacteria</taxon>
        <taxon>Neisseriales</taxon>
        <taxon>Chromobacteriaceae</taxon>
        <taxon>Paludibacterium</taxon>
    </lineage>
</organism>
<name>A0A918NWJ2_9NEIS</name>
<dbReference type="InterPro" id="IPR018668">
    <property type="entry name" value="DNA-binding_VF530-like"/>
</dbReference>
<evidence type="ECO:0008006" key="3">
    <source>
        <dbReference type="Google" id="ProtNLM"/>
    </source>
</evidence>
<dbReference type="EMBL" id="BMYX01000001">
    <property type="protein sequence ID" value="GGY02389.1"/>
    <property type="molecule type" value="Genomic_DNA"/>
</dbReference>
<dbReference type="InterPro" id="IPR036361">
    <property type="entry name" value="SAP_dom_sf"/>
</dbReference>